<dbReference type="PANTHER" id="PTHR28348:SF1">
    <property type="entry name" value="UPF0193 PROTEIN EVG1"/>
    <property type="match status" value="1"/>
</dbReference>
<comment type="caution">
    <text evidence="1">The sequence shown here is derived from an EMBL/GenBank/DDBJ whole genome shotgun (WGS) entry which is preliminary data.</text>
</comment>
<dbReference type="InterPro" id="IPR007914">
    <property type="entry name" value="UPF0193"/>
</dbReference>
<evidence type="ECO:0000313" key="2">
    <source>
        <dbReference type="Proteomes" id="UP001372834"/>
    </source>
</evidence>
<dbReference type="Pfam" id="PF05250">
    <property type="entry name" value="UPF0193"/>
    <property type="match status" value="1"/>
</dbReference>
<accession>A0AAN8PH94</accession>
<name>A0AAN8PH94_POLSC</name>
<gene>
    <name evidence="1" type="ORF">RUM43_013277</name>
</gene>
<dbReference type="PANTHER" id="PTHR28348">
    <property type="entry name" value="UPF0193 PROTEIN EVG1"/>
    <property type="match status" value="1"/>
</dbReference>
<dbReference type="Proteomes" id="UP001372834">
    <property type="component" value="Unassembled WGS sequence"/>
</dbReference>
<dbReference type="EMBL" id="JAWJWE010000007">
    <property type="protein sequence ID" value="KAK6632510.1"/>
    <property type="molecule type" value="Genomic_DNA"/>
</dbReference>
<protein>
    <submittedName>
        <fullName evidence="1">Uncharacterized protein</fullName>
    </submittedName>
</protein>
<evidence type="ECO:0000313" key="1">
    <source>
        <dbReference type="EMBL" id="KAK6632510.1"/>
    </source>
</evidence>
<sequence>MFNSYKIKYSPETHKLLKVLMDEVKLTTAQRQEMKVCLKRGEPLPVVRKKCHRPSYVDENLFDLKRNYYFLRRGREQILHSGAYERERYNFLGTTVDLEEEKTKLQNLMAYGKNGKKKEPSKESAVQNDNKGFIPEDRVEQLQTEIEERLEFLRDMAIMGKEKEYQVTIRQEIWGKLREMQKLNKDAAENYRKLLLPTCKAKSGMEDALKGYV</sequence>
<organism evidence="1 2">
    <name type="scientific">Polyplax serrata</name>
    <name type="common">Common mouse louse</name>
    <dbReference type="NCBI Taxonomy" id="468196"/>
    <lineage>
        <taxon>Eukaryota</taxon>
        <taxon>Metazoa</taxon>
        <taxon>Ecdysozoa</taxon>
        <taxon>Arthropoda</taxon>
        <taxon>Hexapoda</taxon>
        <taxon>Insecta</taxon>
        <taxon>Pterygota</taxon>
        <taxon>Neoptera</taxon>
        <taxon>Paraneoptera</taxon>
        <taxon>Psocodea</taxon>
        <taxon>Troctomorpha</taxon>
        <taxon>Phthiraptera</taxon>
        <taxon>Anoplura</taxon>
        <taxon>Polyplacidae</taxon>
        <taxon>Polyplax</taxon>
    </lineage>
</organism>
<proteinExistence type="predicted"/>
<dbReference type="AlphaFoldDB" id="A0AAN8PH94"/>
<reference evidence="1 2" key="1">
    <citation type="submission" date="2023-10" db="EMBL/GenBank/DDBJ databases">
        <title>Genomes of two closely related lineages of the louse Polyplax serrata with different host specificities.</title>
        <authorList>
            <person name="Martinu J."/>
            <person name="Tarabai H."/>
            <person name="Stefka J."/>
            <person name="Hypsa V."/>
        </authorList>
    </citation>
    <scope>NUCLEOTIDE SEQUENCE [LARGE SCALE GENOMIC DNA]</scope>
    <source>
        <strain evidence="1">HR10_N</strain>
    </source>
</reference>